<evidence type="ECO:0000313" key="1">
    <source>
        <dbReference type="EMBL" id="GGZ92963.1"/>
    </source>
</evidence>
<proteinExistence type="predicted"/>
<reference evidence="1" key="1">
    <citation type="journal article" date="2014" name="Int. J. Syst. Evol. Microbiol.">
        <title>Complete genome sequence of Corynebacterium casei LMG S-19264T (=DSM 44701T), isolated from a smear-ripened cheese.</title>
        <authorList>
            <consortium name="US DOE Joint Genome Institute (JGI-PGF)"/>
            <person name="Walter F."/>
            <person name="Albersmeier A."/>
            <person name="Kalinowski J."/>
            <person name="Ruckert C."/>
        </authorList>
    </citation>
    <scope>NUCLEOTIDE SEQUENCE</scope>
    <source>
        <strain evidence="1">KCTC 32422</strain>
    </source>
</reference>
<accession>A0A918RF86</accession>
<dbReference type="RefSeq" id="WP_189539405.1">
    <property type="nucleotide sequence ID" value="NZ_BMZD01000002.1"/>
</dbReference>
<keyword evidence="2" id="KW-1185">Reference proteome</keyword>
<gene>
    <name evidence="1" type="ORF">GCM10011617_10860</name>
</gene>
<name>A0A918RF86_9SPHN</name>
<reference evidence="1" key="2">
    <citation type="submission" date="2020-09" db="EMBL/GenBank/DDBJ databases">
        <authorList>
            <person name="Sun Q."/>
            <person name="Kim S."/>
        </authorList>
    </citation>
    <scope>NUCLEOTIDE SEQUENCE</scope>
    <source>
        <strain evidence="1">KCTC 32422</strain>
    </source>
</reference>
<protein>
    <submittedName>
        <fullName evidence="1">Uncharacterized protein</fullName>
    </submittedName>
</protein>
<dbReference type="EMBL" id="BMZD01000002">
    <property type="protein sequence ID" value="GGZ92963.1"/>
    <property type="molecule type" value="Genomic_DNA"/>
</dbReference>
<sequence>MKIAITKGRGADAIAIARADGTRADTRLPHKGPVPHDAVHWFVERAFALDRGFWGMVAGGLHPEALQELAKAAGHASAKRAGLPDPEIVQLLQAERIVECFEADLWSGGSGAAADLLAMAETACAGSHVPMPAMPAGAVEAVREGLGAFAREWMAAGEGHVALLEWEQA</sequence>
<evidence type="ECO:0000313" key="2">
    <source>
        <dbReference type="Proteomes" id="UP000634139"/>
    </source>
</evidence>
<dbReference type="Proteomes" id="UP000634139">
    <property type="component" value="Unassembled WGS sequence"/>
</dbReference>
<dbReference type="AlphaFoldDB" id="A0A918RF86"/>
<organism evidence="1 2">
    <name type="scientific">Novosphingobium arvoryzae</name>
    <dbReference type="NCBI Taxonomy" id="1256514"/>
    <lineage>
        <taxon>Bacteria</taxon>
        <taxon>Pseudomonadati</taxon>
        <taxon>Pseudomonadota</taxon>
        <taxon>Alphaproteobacteria</taxon>
        <taxon>Sphingomonadales</taxon>
        <taxon>Sphingomonadaceae</taxon>
        <taxon>Novosphingobium</taxon>
    </lineage>
</organism>
<comment type="caution">
    <text evidence="1">The sequence shown here is derived from an EMBL/GenBank/DDBJ whole genome shotgun (WGS) entry which is preliminary data.</text>
</comment>